<gene>
    <name evidence="2" type="ORF">CCUS01_17071</name>
</gene>
<dbReference type="EMBL" id="MPDP01000163">
    <property type="protein sequence ID" value="KAK1474266.1"/>
    <property type="molecule type" value="Genomic_DNA"/>
</dbReference>
<feature type="region of interest" description="Disordered" evidence="1">
    <location>
        <begin position="81"/>
        <end position="105"/>
    </location>
</feature>
<evidence type="ECO:0000313" key="3">
    <source>
        <dbReference type="Proteomes" id="UP001239213"/>
    </source>
</evidence>
<feature type="region of interest" description="Disordered" evidence="1">
    <location>
        <begin position="155"/>
        <end position="176"/>
    </location>
</feature>
<organism evidence="2 3">
    <name type="scientific">Colletotrichum cuscutae</name>
    <dbReference type="NCBI Taxonomy" id="1209917"/>
    <lineage>
        <taxon>Eukaryota</taxon>
        <taxon>Fungi</taxon>
        <taxon>Dikarya</taxon>
        <taxon>Ascomycota</taxon>
        <taxon>Pezizomycotina</taxon>
        <taxon>Sordariomycetes</taxon>
        <taxon>Hypocreomycetidae</taxon>
        <taxon>Glomerellales</taxon>
        <taxon>Glomerellaceae</taxon>
        <taxon>Colletotrichum</taxon>
        <taxon>Colletotrichum acutatum species complex</taxon>
    </lineage>
</organism>
<dbReference type="AlphaFoldDB" id="A0AAI9VAP7"/>
<proteinExistence type="predicted"/>
<name>A0AAI9VAP7_9PEZI</name>
<keyword evidence="3" id="KW-1185">Reference proteome</keyword>
<sequence>MPWSIFRRRQPFKSPRKSKLTRRERAISIKNQTKKTANEKVNIIPSSLTKYRLATVSVSARLALAASTRLSKSRNDCVLPPQLKSKPWVPKTTTDSSRHHRRNLSLPGPLRYFSLLNKDKERDRSEASSSGEKVDIKATSKHHLAFTIDLETFDDSSGSRLERNNDSGQQPMVPPLPEGISSADLMIIDLSSHLDWLVDSWSEAAIEGGKIIQEKITARLLEEVNTFGSISENRNQSWEGVLFRLALRRDSSANIVAHHPLRTMGPHIVFAGPDGIPNFPMGMVVCGRTRAVATPEALKLGAVNRQDVNKGHLKHFYAIYEGKKSLTVETDIQLSWLEKMQMVLILMSVARLYRNQKIPCSNRSITNRRNHIFESGKLLKELHNKVKNDNVNLTTCLVVSHPLSYSLCLSCRSSISKKLAIISPLTSTIFGLQKESQERKATDKRAFEEMEYRAVWTKRPLRRTSLFVETTFLAINSREKNTVFEQPERNGRATDGAVGLRSSRTSIVEGQSPGGVFPVRHRRLFPHRLGEPELIDIALTQVSKAKPASQAAAIPSIGAITKSTGASHEGAVMIVSPKRAIDVLNFELNSHFGRGWSTTVYPSRTSAQLEEGHKPRTLVLAVKNTTSAEFIQEQCHYFLVPYQYVLGRYEGSWVATKLEDSIRISIRREKETTSCSQHHGNSELIHYMNNLTGELVHKNVAASKALQYNPAHGYFFGVFGASNSMNPSSQLRAATLLYAPRLGVAQLKSPSTGVAQVRHKAVLGTAPPQACVLSFRPTFTLLGSNCRDNVIGTKTPQITMTEITMLSFILNRGSKMKQKLGNLKPEQLLEESSIQTTLQAVRVILDRTPGAKILVISEVLEALYCRVVAFMLGIGNFIWNIATDRRKEAGRKAVGQSVYKIKMASSLMASRNADMEEGGGLVLVRYPYNFWNNDAPEPDIFRQGDTNFPSFLKGWEEGILQYAYNVISQTFMLSLSVLVGFYFPGSFEDGKQEGLHRSRSTNLGELALDTMLGLRARARLKFVERFFNQVIVVTNSMPYTFFGIKNSTWHYFR</sequence>
<protein>
    <submittedName>
        <fullName evidence="2">Uncharacterized protein</fullName>
    </submittedName>
</protein>
<evidence type="ECO:0000256" key="1">
    <source>
        <dbReference type="SAM" id="MobiDB-lite"/>
    </source>
</evidence>
<dbReference type="Proteomes" id="UP001239213">
    <property type="component" value="Unassembled WGS sequence"/>
</dbReference>
<comment type="caution">
    <text evidence="2">The sequence shown here is derived from an EMBL/GenBank/DDBJ whole genome shotgun (WGS) entry which is preliminary data.</text>
</comment>
<accession>A0AAI9VAP7</accession>
<evidence type="ECO:0000313" key="2">
    <source>
        <dbReference type="EMBL" id="KAK1474266.1"/>
    </source>
</evidence>
<reference evidence="2" key="1">
    <citation type="submission" date="2016-11" db="EMBL/GenBank/DDBJ databases">
        <title>The genome sequence of Colletotrichum cuscutae.</title>
        <authorList>
            <person name="Baroncelli R."/>
        </authorList>
    </citation>
    <scope>NUCLEOTIDE SEQUENCE</scope>
    <source>
        <strain evidence="2">IMI 304802</strain>
    </source>
</reference>